<dbReference type="Proteomes" id="UP000248021">
    <property type="component" value="Unassembled WGS sequence"/>
</dbReference>
<dbReference type="OrthoDB" id="9795340at2"/>
<dbReference type="AlphaFoldDB" id="A0A2V3UP41"/>
<reference evidence="2 3" key="1">
    <citation type="submission" date="2018-05" db="EMBL/GenBank/DDBJ databases">
        <title>Genomic Encyclopedia of Type Strains, Phase IV (KMG-IV): sequencing the most valuable type-strain genomes for metagenomic binning, comparative biology and taxonomic classification.</title>
        <authorList>
            <person name="Goeker M."/>
        </authorList>
    </citation>
    <scope>NUCLEOTIDE SEQUENCE [LARGE SCALE GENOMIC DNA]</scope>
    <source>
        <strain evidence="2 3">DSM 6462</strain>
    </source>
</reference>
<proteinExistence type="predicted"/>
<dbReference type="RefSeq" id="WP_110374181.1">
    <property type="nucleotide sequence ID" value="NZ_CAKNFM010000006.1"/>
</dbReference>
<dbReference type="NCBIfam" id="NF006040">
    <property type="entry name" value="PRK08183.1"/>
    <property type="match status" value="1"/>
</dbReference>
<dbReference type="PANTHER" id="PTHR12910:SF2">
    <property type="entry name" value="NADH DEHYDROGENASE [UBIQUINONE] 1 ALPHA SUBCOMPLEX SUBUNIT 12"/>
    <property type="match status" value="1"/>
</dbReference>
<gene>
    <name evidence="2" type="ORF">C7450_103421</name>
</gene>
<feature type="region of interest" description="Disordered" evidence="1">
    <location>
        <begin position="98"/>
        <end position="134"/>
    </location>
</feature>
<keyword evidence="3" id="KW-1185">Reference proteome</keyword>
<protein>
    <submittedName>
        <fullName evidence="2">NADH:ubiquinone oxidoreductase subunit</fullName>
    </submittedName>
</protein>
<keyword evidence="2" id="KW-0830">Ubiquinone</keyword>
<name>A0A2V3UP41_9HYPH</name>
<evidence type="ECO:0000313" key="2">
    <source>
        <dbReference type="EMBL" id="PXW61900.1"/>
    </source>
</evidence>
<dbReference type="GO" id="GO:0006979">
    <property type="term" value="P:response to oxidative stress"/>
    <property type="evidence" value="ECO:0007669"/>
    <property type="project" value="TreeGrafter"/>
</dbReference>
<dbReference type="InterPro" id="IPR007763">
    <property type="entry name" value="NDUFA12"/>
</dbReference>
<evidence type="ECO:0000313" key="3">
    <source>
        <dbReference type="Proteomes" id="UP000248021"/>
    </source>
</evidence>
<sequence>MKDFLLRVFTWWNKQTFGTQLWTWRYGERVGQDEFGNTYYRTKGGAKDPALGFERRWVVYAGYAEASEIPPGWHGWMHHTTDVPPTQDGYVAREWQRPHRPNMTGTPEAYRPAGSTLAEGRRPPATGDYSPWTP</sequence>
<accession>A0A2V3UP41</accession>
<comment type="caution">
    <text evidence="2">The sequence shown here is derived from an EMBL/GenBank/DDBJ whole genome shotgun (WGS) entry which is preliminary data.</text>
</comment>
<evidence type="ECO:0000256" key="1">
    <source>
        <dbReference type="SAM" id="MobiDB-lite"/>
    </source>
</evidence>
<dbReference type="PANTHER" id="PTHR12910">
    <property type="entry name" value="NADH-UBIQUINONE OXIDOREDUCTASE SUBUNIT B17.2"/>
    <property type="match status" value="1"/>
</dbReference>
<organism evidence="2 3">
    <name type="scientific">Chelatococcus asaccharovorans</name>
    <dbReference type="NCBI Taxonomy" id="28210"/>
    <lineage>
        <taxon>Bacteria</taxon>
        <taxon>Pseudomonadati</taxon>
        <taxon>Pseudomonadota</taxon>
        <taxon>Alphaproteobacteria</taxon>
        <taxon>Hyphomicrobiales</taxon>
        <taxon>Chelatococcaceae</taxon>
        <taxon>Chelatococcus</taxon>
    </lineage>
</organism>
<dbReference type="Pfam" id="PF05071">
    <property type="entry name" value="NDUFA12"/>
    <property type="match status" value="1"/>
</dbReference>
<dbReference type="GO" id="GO:0045271">
    <property type="term" value="C:respiratory chain complex I"/>
    <property type="evidence" value="ECO:0007669"/>
    <property type="project" value="InterPro"/>
</dbReference>
<dbReference type="EMBL" id="QJJK01000003">
    <property type="protein sequence ID" value="PXW61900.1"/>
    <property type="molecule type" value="Genomic_DNA"/>
</dbReference>